<evidence type="ECO:0008006" key="3">
    <source>
        <dbReference type="Google" id="ProtNLM"/>
    </source>
</evidence>
<dbReference type="Proteomes" id="UP001497512">
    <property type="component" value="Chromosome 12"/>
</dbReference>
<organism evidence="1 2">
    <name type="scientific">Sphagnum troendelagicum</name>
    <dbReference type="NCBI Taxonomy" id="128251"/>
    <lineage>
        <taxon>Eukaryota</taxon>
        <taxon>Viridiplantae</taxon>
        <taxon>Streptophyta</taxon>
        <taxon>Embryophyta</taxon>
        <taxon>Bryophyta</taxon>
        <taxon>Sphagnophytina</taxon>
        <taxon>Sphagnopsida</taxon>
        <taxon>Sphagnales</taxon>
        <taxon>Sphagnaceae</taxon>
        <taxon>Sphagnum</taxon>
    </lineage>
</organism>
<sequence length="137" mass="16327">MRKPKYPMDIVRHNPEVAEQKRIRLMLFKATTDCSLMERERFDYLTHLNLRSRINTGPKFESKDLNVMRKAKMNSRTVLETRIQQRKDVTDKDVINLRTKRGQYPHVRYKICPCFTLVDIPPFPIPKLPPLVMPTFQ</sequence>
<name>A0ABP0TKV9_9BRYO</name>
<proteinExistence type="predicted"/>
<keyword evidence="2" id="KW-1185">Reference proteome</keyword>
<accession>A0ABP0TKV9</accession>
<evidence type="ECO:0000313" key="2">
    <source>
        <dbReference type="Proteomes" id="UP001497512"/>
    </source>
</evidence>
<evidence type="ECO:0000313" key="1">
    <source>
        <dbReference type="EMBL" id="CAK9198713.1"/>
    </source>
</evidence>
<gene>
    <name evidence="1" type="ORF">CSSPTR1EN2_LOCUS4574</name>
</gene>
<protein>
    <recommendedName>
        <fullName evidence="3">Ribosomal protein S10</fullName>
    </recommendedName>
</protein>
<dbReference type="EMBL" id="OZ019904">
    <property type="protein sequence ID" value="CAK9198713.1"/>
    <property type="molecule type" value="Genomic_DNA"/>
</dbReference>
<reference evidence="1" key="1">
    <citation type="submission" date="2024-02" db="EMBL/GenBank/DDBJ databases">
        <authorList>
            <consortium name="ELIXIR-Norway"/>
            <consortium name="Elixir Norway"/>
        </authorList>
    </citation>
    <scope>NUCLEOTIDE SEQUENCE</scope>
</reference>